<dbReference type="GO" id="GO:0005385">
    <property type="term" value="F:zinc ion transmembrane transporter activity"/>
    <property type="evidence" value="ECO:0007669"/>
    <property type="project" value="TreeGrafter"/>
</dbReference>
<dbReference type="PANTHER" id="PTHR11040:SF205">
    <property type="entry name" value="ZINC TRANSPORTER ZUPT"/>
    <property type="match status" value="1"/>
</dbReference>
<reference evidence="14 15" key="2">
    <citation type="journal article" date="2024" name="Int. J. Syst. Evol. Microbiol.">
        <title>Promethearchaeum syntrophicum gen. nov., sp. nov., an anaerobic, obligately syntrophic archaeon, the first isolate of the lineage 'Asgard' archaea, and proposal of the new archaeal phylum Promethearchaeota phyl. nov. and kingdom Promethearchaeati regn. nov.</title>
        <authorList>
            <person name="Imachi H."/>
            <person name="Nobu M.K."/>
            <person name="Kato S."/>
            <person name="Takaki Y."/>
            <person name="Miyazaki M."/>
            <person name="Miyata M."/>
            <person name="Ogawara M."/>
            <person name="Saito Y."/>
            <person name="Sakai S."/>
            <person name="Tahara Y.O."/>
            <person name="Takano Y."/>
            <person name="Tasumi E."/>
            <person name="Uematsu K."/>
            <person name="Yoshimura T."/>
            <person name="Itoh T."/>
            <person name="Ohkuma M."/>
            <person name="Takai K."/>
        </authorList>
    </citation>
    <scope>NUCLEOTIDE SEQUENCE [LARGE SCALE GENOMIC DNA]</scope>
    <source>
        <strain evidence="14 15">MK-D1</strain>
    </source>
</reference>
<comment type="similarity">
    <text evidence="2">Belongs to the ZIP transporter (TC 2.A.5) family. ZupT subfamily.</text>
</comment>
<keyword evidence="9 13" id="KW-1133">Transmembrane helix</keyword>
<keyword evidence="10" id="KW-0408">Iron</keyword>
<dbReference type="GeneID" id="41331313"/>
<dbReference type="OrthoDB" id="11839at2157"/>
<keyword evidence="6" id="KW-0479">Metal-binding</keyword>
<evidence type="ECO:0000256" key="6">
    <source>
        <dbReference type="ARBA" id="ARBA00022723"/>
    </source>
</evidence>
<keyword evidence="3" id="KW-0813">Transport</keyword>
<accession>A0A5B9DDW5</accession>
<dbReference type="InterPro" id="IPR003689">
    <property type="entry name" value="ZIP"/>
</dbReference>
<feature type="transmembrane region" description="Helical" evidence="13">
    <location>
        <begin position="216"/>
        <end position="235"/>
    </location>
</feature>
<protein>
    <submittedName>
        <fullName evidence="14">Zinc transporter ZupT</fullName>
    </submittedName>
</protein>
<keyword evidence="8" id="KW-0864">Zinc transport</keyword>
<dbReference type="NCBIfam" id="NF003243">
    <property type="entry name" value="PRK04201.1"/>
    <property type="match status" value="1"/>
</dbReference>
<dbReference type="KEGG" id="psyt:DSAG12_03346"/>
<dbReference type="RefSeq" id="WP_170311418.1">
    <property type="nucleotide sequence ID" value="NZ_CP042905.2"/>
</dbReference>
<evidence type="ECO:0000256" key="12">
    <source>
        <dbReference type="ARBA" id="ARBA00023136"/>
    </source>
</evidence>
<feature type="transmembrane region" description="Helical" evidence="13">
    <location>
        <begin position="70"/>
        <end position="90"/>
    </location>
</feature>
<evidence type="ECO:0000313" key="14">
    <source>
        <dbReference type="EMBL" id="QEE17509.1"/>
    </source>
</evidence>
<keyword evidence="11" id="KW-0406">Ion transport</keyword>
<dbReference type="GO" id="GO:0046872">
    <property type="term" value="F:metal ion binding"/>
    <property type="evidence" value="ECO:0007669"/>
    <property type="project" value="UniProtKB-KW"/>
</dbReference>
<gene>
    <name evidence="14" type="primary">zupT</name>
    <name evidence="14" type="ORF">DSAG12_03346</name>
</gene>
<evidence type="ECO:0000256" key="7">
    <source>
        <dbReference type="ARBA" id="ARBA00022833"/>
    </source>
</evidence>
<feature type="transmembrane region" description="Helical" evidence="13">
    <location>
        <begin position="247"/>
        <end position="268"/>
    </location>
</feature>
<sequence length="269" mass="29177">MLFIITDVGMAFLLTILAGLSTGIGSLIAFFIRKPKTSYLSFALGFSGGVMLYISFVELLPNGMEAIGEFWSIVILFSGMFFIGIMDFLLPEVENPHHIVDSECLEEEAKSCEDDDSENKSKLMKMGVVMALAIGIHNFPEGMATFGTALSDLNLGILTSIAIALHNIPEGISVSIPIYYATKNRKKAFLYSFLSGLAEPIGAAIGYLILRPFLNDQVIGGLLVFISGVMIYISLDEILPTAHHYGQGHIVIIGIVLGMIVMALSLLLF</sequence>
<evidence type="ECO:0000256" key="3">
    <source>
        <dbReference type="ARBA" id="ARBA00022448"/>
    </source>
</evidence>
<feature type="transmembrane region" description="Helical" evidence="13">
    <location>
        <begin position="189"/>
        <end position="210"/>
    </location>
</feature>
<dbReference type="Pfam" id="PF02535">
    <property type="entry name" value="Zip"/>
    <property type="match status" value="1"/>
</dbReference>
<evidence type="ECO:0000256" key="5">
    <source>
        <dbReference type="ARBA" id="ARBA00022692"/>
    </source>
</evidence>
<evidence type="ECO:0000256" key="13">
    <source>
        <dbReference type="SAM" id="Phobius"/>
    </source>
</evidence>
<reference evidence="14 15" key="1">
    <citation type="journal article" date="2020" name="Nature">
        <title>Isolation of an archaeon at the prokaryote-eukaryote interface.</title>
        <authorList>
            <person name="Imachi H."/>
            <person name="Nobu M.K."/>
            <person name="Nakahara N."/>
            <person name="Morono Y."/>
            <person name="Ogawara M."/>
            <person name="Takaki Y."/>
            <person name="Takano Y."/>
            <person name="Uematsu K."/>
            <person name="Ikuta T."/>
            <person name="Ito M."/>
            <person name="Matsui Y."/>
            <person name="Miyazaki M."/>
            <person name="Murata K."/>
            <person name="Saito Y."/>
            <person name="Sakai S."/>
            <person name="Song C."/>
            <person name="Tasumi E."/>
            <person name="Yamanaka Y."/>
            <person name="Yamaguchi T."/>
            <person name="Kamagata Y."/>
            <person name="Tamaki H."/>
            <person name="Takai K."/>
        </authorList>
    </citation>
    <scope>NUCLEOTIDE SEQUENCE [LARGE SCALE GENOMIC DNA]</scope>
    <source>
        <strain evidence="14 15">MK-D1</strain>
    </source>
</reference>
<organism evidence="14 15">
    <name type="scientific">Promethearchaeum syntrophicum</name>
    <dbReference type="NCBI Taxonomy" id="2594042"/>
    <lineage>
        <taxon>Archaea</taxon>
        <taxon>Promethearchaeati</taxon>
        <taxon>Promethearchaeota</taxon>
        <taxon>Promethearchaeia</taxon>
        <taxon>Promethearchaeales</taxon>
        <taxon>Promethearchaeaceae</taxon>
        <taxon>Promethearchaeum</taxon>
    </lineage>
</organism>
<dbReference type="Proteomes" id="UP000321408">
    <property type="component" value="Chromosome"/>
</dbReference>
<feature type="transmembrane region" description="Helical" evidence="13">
    <location>
        <begin position="12"/>
        <end position="32"/>
    </location>
</feature>
<comment type="subcellular location">
    <subcellularLocation>
        <location evidence="1">Cell membrane</location>
        <topology evidence="1">Multi-pass membrane protein</topology>
    </subcellularLocation>
</comment>
<keyword evidence="5 13" id="KW-0812">Transmembrane</keyword>
<evidence type="ECO:0000256" key="8">
    <source>
        <dbReference type="ARBA" id="ARBA00022906"/>
    </source>
</evidence>
<feature type="transmembrane region" description="Helical" evidence="13">
    <location>
        <begin position="123"/>
        <end position="140"/>
    </location>
</feature>
<dbReference type="GO" id="GO:0005886">
    <property type="term" value="C:plasma membrane"/>
    <property type="evidence" value="ECO:0007669"/>
    <property type="project" value="UniProtKB-SubCell"/>
</dbReference>
<dbReference type="HAMAP" id="MF_00548">
    <property type="entry name" value="ZupT"/>
    <property type="match status" value="1"/>
</dbReference>
<evidence type="ECO:0000256" key="11">
    <source>
        <dbReference type="ARBA" id="ARBA00023065"/>
    </source>
</evidence>
<evidence type="ECO:0000256" key="2">
    <source>
        <dbReference type="ARBA" id="ARBA00009703"/>
    </source>
</evidence>
<dbReference type="InterPro" id="IPR023498">
    <property type="entry name" value="Zn_transptr_ZupT"/>
</dbReference>
<evidence type="ECO:0000256" key="9">
    <source>
        <dbReference type="ARBA" id="ARBA00022989"/>
    </source>
</evidence>
<evidence type="ECO:0000313" key="15">
    <source>
        <dbReference type="Proteomes" id="UP000321408"/>
    </source>
</evidence>
<feature type="transmembrane region" description="Helical" evidence="13">
    <location>
        <begin position="39"/>
        <end position="58"/>
    </location>
</feature>
<proteinExistence type="inferred from homology"/>
<keyword evidence="4" id="KW-1003">Cell membrane</keyword>
<keyword evidence="12 13" id="KW-0472">Membrane</keyword>
<dbReference type="PANTHER" id="PTHR11040">
    <property type="entry name" value="ZINC/IRON TRANSPORTER"/>
    <property type="match status" value="1"/>
</dbReference>
<name>A0A5B9DDW5_9ARCH</name>
<evidence type="ECO:0000256" key="4">
    <source>
        <dbReference type="ARBA" id="ARBA00022475"/>
    </source>
</evidence>
<dbReference type="EMBL" id="CP042905">
    <property type="protein sequence ID" value="QEE17509.1"/>
    <property type="molecule type" value="Genomic_DNA"/>
</dbReference>
<dbReference type="AlphaFoldDB" id="A0A5B9DDW5"/>
<keyword evidence="7" id="KW-0862">Zinc</keyword>
<evidence type="ECO:0000256" key="10">
    <source>
        <dbReference type="ARBA" id="ARBA00023004"/>
    </source>
</evidence>
<keyword evidence="15" id="KW-1185">Reference proteome</keyword>
<evidence type="ECO:0000256" key="1">
    <source>
        <dbReference type="ARBA" id="ARBA00004651"/>
    </source>
</evidence>